<proteinExistence type="predicted"/>
<evidence type="ECO:0000256" key="1">
    <source>
        <dbReference type="ARBA" id="ARBA00004613"/>
    </source>
</evidence>
<name>A0A545SPJ3_9GAMM</name>
<feature type="domain" description="Filamentous haemagglutinin FhaB/tRNA nuclease CdiA-like TPS" evidence="5">
    <location>
        <begin position="41"/>
        <end position="153"/>
    </location>
</feature>
<dbReference type="OrthoDB" id="218680at2"/>
<evidence type="ECO:0000256" key="2">
    <source>
        <dbReference type="ARBA" id="ARBA00022525"/>
    </source>
</evidence>
<dbReference type="Proteomes" id="UP000319732">
    <property type="component" value="Unassembled WGS sequence"/>
</dbReference>
<dbReference type="NCBIfam" id="TIGR01901">
    <property type="entry name" value="adhes_NPXG"/>
    <property type="match status" value="1"/>
</dbReference>
<evidence type="ECO:0000256" key="3">
    <source>
        <dbReference type="ARBA" id="ARBA00022729"/>
    </source>
</evidence>
<evidence type="ECO:0000256" key="4">
    <source>
        <dbReference type="SAM" id="MobiDB-lite"/>
    </source>
</evidence>
<dbReference type="Pfam" id="PF05860">
    <property type="entry name" value="TPS"/>
    <property type="match status" value="1"/>
</dbReference>
<dbReference type="InterPro" id="IPR050909">
    <property type="entry name" value="Bact_Autotransporter_VF"/>
</dbReference>
<organism evidence="6 7">
    <name type="scientific">Exilibacterium tricleocarpae</name>
    <dbReference type="NCBI Taxonomy" id="2591008"/>
    <lineage>
        <taxon>Bacteria</taxon>
        <taxon>Pseudomonadati</taxon>
        <taxon>Pseudomonadota</taxon>
        <taxon>Gammaproteobacteria</taxon>
        <taxon>Cellvibrionales</taxon>
        <taxon>Cellvibrionaceae</taxon>
        <taxon>Exilibacterium</taxon>
    </lineage>
</organism>
<dbReference type="RefSeq" id="WP_142929965.1">
    <property type="nucleotide sequence ID" value="NZ_ML660114.1"/>
</dbReference>
<comment type="caution">
    <text evidence="6">The sequence shown here is derived from an EMBL/GenBank/DDBJ whole genome shotgun (WGS) entry which is preliminary data.</text>
</comment>
<keyword evidence="3" id="KW-0732">Signal</keyword>
<gene>
    <name evidence="6" type="ORF">FKG94_26470</name>
</gene>
<feature type="non-terminal residue" evidence="6">
    <location>
        <position position="1240"/>
    </location>
</feature>
<reference evidence="6 7" key="1">
    <citation type="submission" date="2019-06" db="EMBL/GenBank/DDBJ databases">
        <title>Whole genome sequence for Cellvibrionaceae sp. R142.</title>
        <authorList>
            <person name="Wang G."/>
        </authorList>
    </citation>
    <scope>NUCLEOTIDE SEQUENCE [LARGE SCALE GENOMIC DNA]</scope>
    <source>
        <strain evidence="6 7">R142</strain>
    </source>
</reference>
<keyword evidence="7" id="KW-1185">Reference proteome</keyword>
<dbReference type="InterPro" id="IPR011050">
    <property type="entry name" value="Pectin_lyase_fold/virulence"/>
</dbReference>
<comment type="subcellular location">
    <subcellularLocation>
        <location evidence="1">Secreted</location>
    </subcellularLocation>
</comment>
<evidence type="ECO:0000259" key="5">
    <source>
        <dbReference type="SMART" id="SM00912"/>
    </source>
</evidence>
<evidence type="ECO:0000313" key="6">
    <source>
        <dbReference type="EMBL" id="TQV66903.1"/>
    </source>
</evidence>
<dbReference type="InterPro" id="IPR012334">
    <property type="entry name" value="Pectin_lyas_fold"/>
</dbReference>
<feature type="compositionally biased region" description="Polar residues" evidence="4">
    <location>
        <begin position="7"/>
        <end position="20"/>
    </location>
</feature>
<dbReference type="GO" id="GO:0005576">
    <property type="term" value="C:extracellular region"/>
    <property type="evidence" value="ECO:0007669"/>
    <property type="project" value="UniProtKB-SubCell"/>
</dbReference>
<dbReference type="InterPro" id="IPR008638">
    <property type="entry name" value="FhaB/CdiA-like_TPS"/>
</dbReference>
<sequence length="1240" mass="121070">MARSDRYSTPSPQETTAAQRRSFSLDTLLAAVVLAGQAALVQAGPTGGEVVGGSGVINYGDKLTQIHQHSSRLAVDWQSFNIDVDEKVQFLQPGSSAIALNRILSQDASTIRGSIVANGHVLLVNTRGVLFTETSTVNAGGLVVSGLDLSPDDFLAGNYEFSAVEGEAGFVVNRGLISAASGIGLLGTSVANEATGSLISAGLVSLNAGSEAVLTFDADNMIGIRVTREVLSNDLGVDDAVLNAGDIQAGNVLLDAQVSSDLFSSAVNNTGVVQATGIDTSGGKIRLTGLGGDVASSGELKVSAATDDKGGDIRVEGDRTIISGSVTADSAEGIGGRIQLLGDKVGLLDNAFVSASGAFGGGEVLIGGDYLGGNAEVRNAQVSFLGADAQVWARATENGDGGRVILWADDTTRFYGSIDASAGLWGGDGGFVETSGKHYVDLSGSVTAAATAGAHGLWLIDPADITIGATTDQTSSTSDPVVWTPNNGVSAASISAAEIVASLNGGTSVEVKTENDTVSQNGNITVKADIVKSAGSDATLTLNADRAIGVDAGVQISSSVGRLGLAFNAGDSITIAGDLTTNGGDAVFTTTAGNIDIAATGSVATGGGAIDFSAGGTGAGTGSIGIAGTITTFNSAGTLGGSVTLKADNDVAIGAAVDTRGSTTDGNVLSTSVNFSNSAAIESGAGSIGINIGTRAIAIGDLSGRATIGAALNSGANTLSGATAADVLDINSGGVVLSTTDGNFTAAGDIAVTGVESVEDTGDLTGSTDAENFDWDGTRVLVEGISFTGVGNLSGGTSVGDMLALSGAAGSVGVNLGTTAGAFLVLTPSPLQVVGEIDSVSNTGDLTANSAGDSFDWNGTRVQVDGVDFTGVDNLSGNSGTDSLALSGAAAAAGVNLGPVAGAFTVLSASNLAVAGAIDSVSNTGDLTANSAGDSFDWNGTRVQVDGVDFTDVGNLSGNSGTDSLTLSGAAAAAGVDLGAGVGAFTVLSASNLAVAGAIDSVSNTGDLTANSAGDSFDWNGTRVQVDGVDFTDVGNLSGNSGTDSLTLSGAAAAAGVDLGAGVGAFTVLSASNLQVAGAIDSVSNTGDLTANSAGDSFDWNGTRVQVDGVDFTDVGNLSGNSGTDSLALSGAAAAAGVDLGPVAGAFTVLSASNLQVAGAIDSVSNTGDLTGSASVENFIWDGTAISLGSTVSFGGVDSLVGGTGDTLDNLDNGLTLAAGSQYVLGGSAISVSGIQTVNN</sequence>
<dbReference type="InterPro" id="IPR006626">
    <property type="entry name" value="PbH1"/>
</dbReference>
<evidence type="ECO:0000313" key="7">
    <source>
        <dbReference type="Proteomes" id="UP000319732"/>
    </source>
</evidence>
<dbReference type="Gene3D" id="2.160.20.10">
    <property type="entry name" value="Single-stranded right-handed beta-helix, Pectin lyase-like"/>
    <property type="match status" value="2"/>
</dbReference>
<protein>
    <submittedName>
        <fullName evidence="6">Filamentous hemagglutinin N-terminal domain-containing protein</fullName>
    </submittedName>
</protein>
<dbReference type="SMART" id="SM00710">
    <property type="entry name" value="PbH1"/>
    <property type="match status" value="5"/>
</dbReference>
<feature type="region of interest" description="Disordered" evidence="4">
    <location>
        <begin position="1"/>
        <end position="20"/>
    </location>
</feature>
<dbReference type="SUPFAM" id="SSF51126">
    <property type="entry name" value="Pectin lyase-like"/>
    <property type="match status" value="1"/>
</dbReference>
<dbReference type="PANTHER" id="PTHR12338">
    <property type="entry name" value="AUTOTRANSPORTER"/>
    <property type="match status" value="1"/>
</dbReference>
<dbReference type="AlphaFoldDB" id="A0A545SPJ3"/>
<keyword evidence="2" id="KW-0964">Secreted</keyword>
<accession>A0A545SPJ3</accession>
<dbReference type="PANTHER" id="PTHR12338:SF8">
    <property type="entry name" value="HEME_HEMOPEXIN-BINDING PROTEIN"/>
    <property type="match status" value="1"/>
</dbReference>
<dbReference type="EMBL" id="VHSG01000038">
    <property type="protein sequence ID" value="TQV66903.1"/>
    <property type="molecule type" value="Genomic_DNA"/>
</dbReference>
<dbReference type="SMART" id="SM00912">
    <property type="entry name" value="Haemagg_act"/>
    <property type="match status" value="1"/>
</dbReference>